<comment type="caution">
    <text evidence="1">The sequence shown here is derived from an EMBL/GenBank/DDBJ whole genome shotgun (WGS) entry which is preliminary data.</text>
</comment>
<protein>
    <submittedName>
        <fullName evidence="1">Uncharacterized protein</fullName>
    </submittedName>
</protein>
<proteinExistence type="predicted"/>
<dbReference type="EMBL" id="QKQS01000023">
    <property type="protein sequence ID" value="PZA10255.1"/>
    <property type="molecule type" value="Genomic_DNA"/>
</dbReference>
<dbReference type="AlphaFoldDB" id="A0A323UBQ2"/>
<sequence length="139" mass="14795">MTLDQFRDLAEIWGGDIARWPAETRGAARVIAAGEPGAAVLREAAAFDALLAVPPEVTPARAGRVSLAVLQRIGNGQMREPWYRRLLQPASLLPAGTLACSALVGLWLAGTLPYQHSHEALAAIDAVFDSSVVTVWSPQ</sequence>
<gene>
    <name evidence="1" type="ORF">DNX69_12730</name>
</gene>
<name>A0A323UBQ2_RHOPL</name>
<evidence type="ECO:0000313" key="1">
    <source>
        <dbReference type="EMBL" id="PZA10255.1"/>
    </source>
</evidence>
<dbReference type="OrthoDB" id="7632164at2"/>
<dbReference type="RefSeq" id="WP_110786365.1">
    <property type="nucleotide sequence ID" value="NZ_QKQS01000023.1"/>
</dbReference>
<accession>A0A323UBQ2</accession>
<evidence type="ECO:0000313" key="2">
    <source>
        <dbReference type="Proteomes" id="UP000248134"/>
    </source>
</evidence>
<dbReference type="Proteomes" id="UP000248134">
    <property type="component" value="Unassembled WGS sequence"/>
</dbReference>
<reference evidence="1 2" key="1">
    <citation type="submission" date="2018-06" db="EMBL/GenBank/DDBJ databases">
        <title>Draft Whole-Genome Sequence of the purple photosynthetic bacterium Rhodospeudomonas palustris XCP.</title>
        <authorList>
            <person name="Rayyan A."/>
            <person name="Meyer T.E."/>
            <person name="Kyndt J.A."/>
        </authorList>
    </citation>
    <scope>NUCLEOTIDE SEQUENCE [LARGE SCALE GENOMIC DNA]</scope>
    <source>
        <strain evidence="1 2">XCP</strain>
    </source>
</reference>
<organism evidence="1 2">
    <name type="scientific">Rhodopseudomonas palustris</name>
    <dbReference type="NCBI Taxonomy" id="1076"/>
    <lineage>
        <taxon>Bacteria</taxon>
        <taxon>Pseudomonadati</taxon>
        <taxon>Pseudomonadota</taxon>
        <taxon>Alphaproteobacteria</taxon>
        <taxon>Hyphomicrobiales</taxon>
        <taxon>Nitrobacteraceae</taxon>
        <taxon>Rhodopseudomonas</taxon>
    </lineage>
</organism>